<proteinExistence type="predicted"/>
<dbReference type="Proteomes" id="UP000186955">
    <property type="component" value="Unassembled WGS sequence"/>
</dbReference>
<reference evidence="1 2" key="1">
    <citation type="submission" date="2016-10" db="EMBL/GenBank/DDBJ databases">
        <title>Genome sequence of the ascomycete fungus Penicillium subrubescens.</title>
        <authorList>
            <person name="De Vries R.P."/>
            <person name="Peng M."/>
            <person name="Dilokpimol A."/>
            <person name="Hilden K."/>
            <person name="Makela M.R."/>
            <person name="Grigoriev I."/>
            <person name="Riley R."/>
            <person name="Granchi Z."/>
        </authorList>
    </citation>
    <scope>NUCLEOTIDE SEQUENCE [LARGE SCALE GENOMIC DNA]</scope>
    <source>
        <strain evidence="1 2">CBS 132785</strain>
    </source>
</reference>
<name>A0A1Q5UN33_9EURO</name>
<gene>
    <name evidence="1" type="ORF">PENSUB_436</name>
</gene>
<accession>A0A1Q5UN33</accession>
<sequence length="106" mass="11996">MAQVREKFEIIQKFKSSSSKWKKTSFTYPAVVLNRTARVFESCLKNLPPICVFVLFNSVARRENERPMVLLFKDQECLADVDAGGLADGDALRHTINFDDTPLSLA</sequence>
<dbReference type="EMBL" id="MNBE01000123">
    <property type="protein sequence ID" value="OKP13861.1"/>
    <property type="molecule type" value="Genomic_DNA"/>
</dbReference>
<keyword evidence="2" id="KW-1185">Reference proteome</keyword>
<dbReference type="AlphaFoldDB" id="A0A1Q5UN33"/>
<comment type="caution">
    <text evidence="1">The sequence shown here is derived from an EMBL/GenBank/DDBJ whole genome shotgun (WGS) entry which is preliminary data.</text>
</comment>
<evidence type="ECO:0000313" key="2">
    <source>
        <dbReference type="Proteomes" id="UP000186955"/>
    </source>
</evidence>
<protein>
    <submittedName>
        <fullName evidence="1">Uncharacterized protein</fullName>
    </submittedName>
</protein>
<organism evidence="1 2">
    <name type="scientific">Penicillium subrubescens</name>
    <dbReference type="NCBI Taxonomy" id="1316194"/>
    <lineage>
        <taxon>Eukaryota</taxon>
        <taxon>Fungi</taxon>
        <taxon>Dikarya</taxon>
        <taxon>Ascomycota</taxon>
        <taxon>Pezizomycotina</taxon>
        <taxon>Eurotiomycetes</taxon>
        <taxon>Eurotiomycetidae</taxon>
        <taxon>Eurotiales</taxon>
        <taxon>Aspergillaceae</taxon>
        <taxon>Penicillium</taxon>
    </lineage>
</organism>
<evidence type="ECO:0000313" key="1">
    <source>
        <dbReference type="EMBL" id="OKP13861.1"/>
    </source>
</evidence>